<dbReference type="PANTHER" id="PTHR11102">
    <property type="entry name" value="SEL-1-LIKE PROTEIN"/>
    <property type="match status" value="1"/>
</dbReference>
<dbReference type="SMART" id="SM00671">
    <property type="entry name" value="SEL1"/>
    <property type="match status" value="2"/>
</dbReference>
<feature type="non-terminal residue" evidence="1">
    <location>
        <position position="108"/>
    </location>
</feature>
<sequence length="108" mass="11651">MRVVGFILFLAVTANMPAVDLPALRKQAAAGEAEAQYQLGELLYEARGVARDLDAARRWATRAADQGHARAQYRLASMQLLGEAGPPDVQTGLALFKKCLPALTKEAE</sequence>
<reference evidence="1" key="1">
    <citation type="submission" date="2018-05" db="EMBL/GenBank/DDBJ databases">
        <authorList>
            <person name="Lanie J.A."/>
            <person name="Ng W.-L."/>
            <person name="Kazmierczak K.M."/>
            <person name="Andrzejewski T.M."/>
            <person name="Davidsen T.M."/>
            <person name="Wayne K.J."/>
            <person name="Tettelin H."/>
            <person name="Glass J.I."/>
            <person name="Rusch D."/>
            <person name="Podicherti R."/>
            <person name="Tsui H.-C.T."/>
            <person name="Winkler M.E."/>
        </authorList>
    </citation>
    <scope>NUCLEOTIDE SEQUENCE</scope>
</reference>
<dbReference type="Pfam" id="PF08238">
    <property type="entry name" value="Sel1"/>
    <property type="match status" value="2"/>
</dbReference>
<proteinExistence type="predicted"/>
<dbReference type="InterPro" id="IPR006597">
    <property type="entry name" value="Sel1-like"/>
</dbReference>
<dbReference type="SUPFAM" id="SSF81901">
    <property type="entry name" value="HCP-like"/>
    <property type="match status" value="1"/>
</dbReference>
<dbReference type="PANTHER" id="PTHR11102:SF160">
    <property type="entry name" value="ERAD-ASSOCIATED E3 UBIQUITIN-PROTEIN LIGASE COMPONENT HRD3"/>
    <property type="match status" value="1"/>
</dbReference>
<dbReference type="InterPro" id="IPR050767">
    <property type="entry name" value="Sel1_AlgK"/>
</dbReference>
<dbReference type="Gene3D" id="1.25.40.10">
    <property type="entry name" value="Tetratricopeptide repeat domain"/>
    <property type="match status" value="1"/>
</dbReference>
<evidence type="ECO:0000313" key="1">
    <source>
        <dbReference type="EMBL" id="SVE04519.1"/>
    </source>
</evidence>
<dbReference type="EMBL" id="UINC01190384">
    <property type="protein sequence ID" value="SVE04519.1"/>
    <property type="molecule type" value="Genomic_DNA"/>
</dbReference>
<dbReference type="InterPro" id="IPR011990">
    <property type="entry name" value="TPR-like_helical_dom_sf"/>
</dbReference>
<gene>
    <name evidence="1" type="ORF">METZ01_LOCUS457373</name>
</gene>
<dbReference type="AlphaFoldDB" id="A0A383AAD3"/>
<evidence type="ECO:0008006" key="2">
    <source>
        <dbReference type="Google" id="ProtNLM"/>
    </source>
</evidence>
<name>A0A383AAD3_9ZZZZ</name>
<accession>A0A383AAD3</accession>
<organism evidence="1">
    <name type="scientific">marine metagenome</name>
    <dbReference type="NCBI Taxonomy" id="408172"/>
    <lineage>
        <taxon>unclassified sequences</taxon>
        <taxon>metagenomes</taxon>
        <taxon>ecological metagenomes</taxon>
    </lineage>
</organism>
<protein>
    <recommendedName>
        <fullName evidence="2">Sel1 repeat family protein</fullName>
    </recommendedName>
</protein>